<sequence>MATEARGGLRLSYRETCSLERTQLDLLYCLHACCDGKGATIGCGARAASPALRDSLRLLRDAWPEPASLRHRYRQVRRRYPWGQG</sequence>
<evidence type="ECO:0000313" key="2">
    <source>
        <dbReference type="Proteomes" id="UP000007151"/>
    </source>
</evidence>
<dbReference type="KEGG" id="dpl:KGM_215236"/>
<gene>
    <name evidence="1" type="ORF">KGM_215236</name>
</gene>
<name>A0A212FBT3_DANPL</name>
<protein>
    <submittedName>
        <fullName evidence="1">Uncharacterized protein</fullName>
    </submittedName>
</protein>
<evidence type="ECO:0000313" key="1">
    <source>
        <dbReference type="EMBL" id="OWR51190.1"/>
    </source>
</evidence>
<comment type="caution">
    <text evidence="1">The sequence shown here is derived from an EMBL/GenBank/DDBJ whole genome shotgun (WGS) entry which is preliminary data.</text>
</comment>
<dbReference type="InParanoid" id="A0A212FBT3"/>
<accession>A0A212FBT3</accession>
<organism evidence="1 2">
    <name type="scientific">Danaus plexippus plexippus</name>
    <dbReference type="NCBI Taxonomy" id="278856"/>
    <lineage>
        <taxon>Eukaryota</taxon>
        <taxon>Metazoa</taxon>
        <taxon>Ecdysozoa</taxon>
        <taxon>Arthropoda</taxon>
        <taxon>Hexapoda</taxon>
        <taxon>Insecta</taxon>
        <taxon>Pterygota</taxon>
        <taxon>Neoptera</taxon>
        <taxon>Endopterygota</taxon>
        <taxon>Lepidoptera</taxon>
        <taxon>Glossata</taxon>
        <taxon>Ditrysia</taxon>
        <taxon>Papilionoidea</taxon>
        <taxon>Nymphalidae</taxon>
        <taxon>Danainae</taxon>
        <taxon>Danaini</taxon>
        <taxon>Danaina</taxon>
        <taxon>Danaus</taxon>
        <taxon>Danaus</taxon>
    </lineage>
</organism>
<proteinExistence type="predicted"/>
<dbReference type="Proteomes" id="UP000007151">
    <property type="component" value="Unassembled WGS sequence"/>
</dbReference>
<reference evidence="1 2" key="1">
    <citation type="journal article" date="2011" name="Cell">
        <title>The monarch butterfly genome yields insights into long-distance migration.</title>
        <authorList>
            <person name="Zhan S."/>
            <person name="Merlin C."/>
            <person name="Boore J.L."/>
            <person name="Reppert S.M."/>
        </authorList>
    </citation>
    <scope>NUCLEOTIDE SEQUENCE [LARGE SCALE GENOMIC DNA]</scope>
    <source>
        <strain evidence="1">F-2</strain>
    </source>
</reference>
<dbReference type="EMBL" id="AGBW02009279">
    <property type="protein sequence ID" value="OWR51190.1"/>
    <property type="molecule type" value="Genomic_DNA"/>
</dbReference>
<dbReference type="AlphaFoldDB" id="A0A212FBT3"/>
<keyword evidence="2" id="KW-1185">Reference proteome</keyword>